<sequence>MLVGGVVRNHINDDSQAQVMSSGDQCLSLSKRAKYRVDVTVIGNVIARVFLRGAIKRREPNRVNPEFSNRRKSADNAREIAHPIPISIGKRPRIDLVNDGVTPPVGG</sequence>
<dbReference type="EMBL" id="CAEZTM010000099">
    <property type="protein sequence ID" value="CAB4581204.1"/>
    <property type="molecule type" value="Genomic_DNA"/>
</dbReference>
<feature type="compositionally biased region" description="Basic and acidic residues" evidence="1">
    <location>
        <begin position="68"/>
        <end position="81"/>
    </location>
</feature>
<gene>
    <name evidence="2" type="ORF">UFOPK1684_01422</name>
</gene>
<name>A0A6J6F2P0_9ZZZZ</name>
<organism evidence="2">
    <name type="scientific">freshwater metagenome</name>
    <dbReference type="NCBI Taxonomy" id="449393"/>
    <lineage>
        <taxon>unclassified sequences</taxon>
        <taxon>metagenomes</taxon>
        <taxon>ecological metagenomes</taxon>
    </lineage>
</organism>
<evidence type="ECO:0000313" key="2">
    <source>
        <dbReference type="EMBL" id="CAB4581204.1"/>
    </source>
</evidence>
<proteinExistence type="predicted"/>
<feature type="region of interest" description="Disordered" evidence="1">
    <location>
        <begin position="62"/>
        <end position="82"/>
    </location>
</feature>
<reference evidence="2" key="1">
    <citation type="submission" date="2020-05" db="EMBL/GenBank/DDBJ databases">
        <authorList>
            <person name="Chiriac C."/>
            <person name="Salcher M."/>
            <person name="Ghai R."/>
            <person name="Kavagutti S V."/>
        </authorList>
    </citation>
    <scope>NUCLEOTIDE SEQUENCE</scope>
</reference>
<protein>
    <submittedName>
        <fullName evidence="2">Unannotated protein</fullName>
    </submittedName>
</protein>
<dbReference type="AlphaFoldDB" id="A0A6J6F2P0"/>
<accession>A0A6J6F2P0</accession>
<evidence type="ECO:0000256" key="1">
    <source>
        <dbReference type="SAM" id="MobiDB-lite"/>
    </source>
</evidence>